<comment type="function">
    <text evidence="2 4">Binds together with bS18 to 16S ribosomal RNA.</text>
</comment>
<dbReference type="InterPro" id="IPR014717">
    <property type="entry name" value="Transl_elong_EF1B/ribsomal_bS6"/>
</dbReference>
<dbReference type="SUPFAM" id="SSF54995">
    <property type="entry name" value="Ribosomal protein S6"/>
    <property type="match status" value="1"/>
</dbReference>
<evidence type="ECO:0000256" key="1">
    <source>
        <dbReference type="ARBA" id="ARBA00009512"/>
    </source>
</evidence>
<dbReference type="Pfam" id="PF01250">
    <property type="entry name" value="Ribosomal_S6"/>
    <property type="match status" value="1"/>
</dbReference>
<keyword evidence="6" id="KW-1185">Reference proteome</keyword>
<dbReference type="HAMAP" id="MF_00360">
    <property type="entry name" value="Ribosomal_bS6"/>
    <property type="match status" value="1"/>
</dbReference>
<keyword evidence="4 5" id="KW-0689">Ribosomal protein</keyword>
<keyword evidence="4" id="KW-0699">rRNA-binding</keyword>
<proteinExistence type="inferred from homology"/>
<dbReference type="PANTHER" id="PTHR21011">
    <property type="entry name" value="MITOCHONDRIAL 28S RIBOSOMAL PROTEIN S6"/>
    <property type="match status" value="1"/>
</dbReference>
<accession>A0ABS4KAN6</accession>
<dbReference type="Gene3D" id="3.30.70.60">
    <property type="match status" value="1"/>
</dbReference>
<reference evidence="5 6" key="1">
    <citation type="submission" date="2021-03" db="EMBL/GenBank/DDBJ databases">
        <title>Genomic Encyclopedia of Type Strains, Phase IV (KMG-IV): sequencing the most valuable type-strain genomes for metagenomic binning, comparative biology and taxonomic classification.</title>
        <authorList>
            <person name="Goeker M."/>
        </authorList>
    </citation>
    <scope>NUCLEOTIDE SEQUENCE [LARGE SCALE GENOMIC DNA]</scope>
    <source>
        <strain evidence="5 6">DSM 27563</strain>
    </source>
</reference>
<evidence type="ECO:0000313" key="5">
    <source>
        <dbReference type="EMBL" id="MBP2024845.1"/>
    </source>
</evidence>
<gene>
    <name evidence="4" type="primary">rpsF</name>
    <name evidence="5" type="ORF">J2Z71_000368</name>
</gene>
<comment type="caution">
    <text evidence="5">The sequence shown here is derived from an EMBL/GenBank/DDBJ whole genome shotgun (WGS) entry which is preliminary data.</text>
</comment>
<name>A0ABS4KAN6_9FIRM</name>
<keyword evidence="4" id="KW-0694">RNA-binding</keyword>
<dbReference type="Proteomes" id="UP001519306">
    <property type="component" value="Unassembled WGS sequence"/>
</dbReference>
<dbReference type="EMBL" id="JAGGLJ010000003">
    <property type="protein sequence ID" value="MBP2024845.1"/>
    <property type="molecule type" value="Genomic_DNA"/>
</dbReference>
<dbReference type="GO" id="GO:0005840">
    <property type="term" value="C:ribosome"/>
    <property type="evidence" value="ECO:0007669"/>
    <property type="project" value="UniProtKB-KW"/>
</dbReference>
<dbReference type="InterPro" id="IPR000529">
    <property type="entry name" value="Ribosomal_bS6"/>
</dbReference>
<evidence type="ECO:0000256" key="3">
    <source>
        <dbReference type="ARBA" id="ARBA00035294"/>
    </source>
</evidence>
<sequence>MEMMRNYEAIFMFYPDADEEKKVKHFDRLKAIIEDNGKISNIDEWGMRKLAYEIEYYKEASYVLVEFEVETESIKEIDRVSKILDTVMRHMIIAVED</sequence>
<dbReference type="InterPro" id="IPR020814">
    <property type="entry name" value="Ribosomal_S6_plastid/chlpt"/>
</dbReference>
<dbReference type="PANTHER" id="PTHR21011:SF1">
    <property type="entry name" value="SMALL RIBOSOMAL SUBUNIT PROTEIN BS6M"/>
    <property type="match status" value="1"/>
</dbReference>
<keyword evidence="4" id="KW-0687">Ribonucleoprotein</keyword>
<organism evidence="5 6">
    <name type="scientific">Peptoniphilus stercorisuis</name>
    <dbReference type="NCBI Taxonomy" id="1436965"/>
    <lineage>
        <taxon>Bacteria</taxon>
        <taxon>Bacillati</taxon>
        <taxon>Bacillota</taxon>
        <taxon>Tissierellia</taxon>
        <taxon>Tissierellales</taxon>
        <taxon>Peptoniphilaceae</taxon>
        <taxon>Peptoniphilus</taxon>
    </lineage>
</organism>
<dbReference type="CDD" id="cd00473">
    <property type="entry name" value="bS6"/>
    <property type="match status" value="1"/>
</dbReference>
<evidence type="ECO:0000256" key="2">
    <source>
        <dbReference type="ARBA" id="ARBA00035104"/>
    </source>
</evidence>
<evidence type="ECO:0000256" key="4">
    <source>
        <dbReference type="HAMAP-Rule" id="MF_00360"/>
    </source>
</evidence>
<dbReference type="InterPro" id="IPR035980">
    <property type="entry name" value="Ribosomal_bS6_sf"/>
</dbReference>
<dbReference type="NCBIfam" id="TIGR00166">
    <property type="entry name" value="S6"/>
    <property type="match status" value="1"/>
</dbReference>
<protein>
    <recommendedName>
        <fullName evidence="3 4">Small ribosomal subunit protein bS6</fullName>
    </recommendedName>
</protein>
<comment type="similarity">
    <text evidence="1 4">Belongs to the bacterial ribosomal protein bS6 family.</text>
</comment>
<evidence type="ECO:0000313" key="6">
    <source>
        <dbReference type="Proteomes" id="UP001519306"/>
    </source>
</evidence>